<dbReference type="Proteomes" id="UP000185911">
    <property type="component" value="Unassembled WGS sequence"/>
</dbReference>
<gene>
    <name evidence="1" type="ORF">BLL52_2471</name>
</gene>
<keyword evidence="2" id="KW-1185">Reference proteome</keyword>
<name>A0A1Q8YEE8_9BURK</name>
<organism evidence="1 2">
    <name type="scientific">Rhodoferax antarcticus ANT.BR</name>
    <dbReference type="NCBI Taxonomy" id="1111071"/>
    <lineage>
        <taxon>Bacteria</taxon>
        <taxon>Pseudomonadati</taxon>
        <taxon>Pseudomonadota</taxon>
        <taxon>Betaproteobacteria</taxon>
        <taxon>Burkholderiales</taxon>
        <taxon>Comamonadaceae</taxon>
        <taxon>Rhodoferax</taxon>
    </lineage>
</organism>
<dbReference type="AlphaFoldDB" id="A0A1Q8YEE8"/>
<comment type="caution">
    <text evidence="1">The sequence shown here is derived from an EMBL/GenBank/DDBJ whole genome shotgun (WGS) entry which is preliminary data.</text>
</comment>
<evidence type="ECO:0000313" key="1">
    <source>
        <dbReference type="EMBL" id="OLP06240.1"/>
    </source>
</evidence>
<evidence type="ECO:0000313" key="2">
    <source>
        <dbReference type="Proteomes" id="UP000185911"/>
    </source>
</evidence>
<proteinExistence type="predicted"/>
<sequence>MNTPEFQNPGAGRRRARYSNEFKRQVSAACRGPGVSTAAVALANGLNANLLELSSAGQFDGQGDHHTPPAYVEKAFRQYLE</sequence>
<dbReference type="EMBL" id="MSYM01000013">
    <property type="protein sequence ID" value="OLP06240.1"/>
    <property type="molecule type" value="Genomic_DNA"/>
</dbReference>
<reference evidence="1 2" key="1">
    <citation type="submission" date="2017-01" db="EMBL/GenBank/DDBJ databases">
        <title>Genome sequence of Rhodoferax antarcticus ANT.BR, a psychrophilic purple nonsulfur bacterium from an Antarctic microbial mat.</title>
        <authorList>
            <person name="Baker J."/>
            <person name="Riester C."/>
            <person name="Skinner B."/>
            <person name="Newell A."/>
            <person name="Swingley W."/>
            <person name="Madigan M."/>
            <person name="Jung D."/>
            <person name="Asao M."/>
            <person name="Chen M."/>
            <person name="Loughlin P."/>
            <person name="Pan H."/>
            <person name="Lin S."/>
            <person name="Li N."/>
            <person name="Shaw J."/>
            <person name="Prado M."/>
            <person name="Sherman C."/>
            <person name="Li X."/>
            <person name="Tang J."/>
            <person name="Blankenship R."/>
            <person name="Zhao T."/>
            <person name="Touchman J."/>
            <person name="Sattley M."/>
        </authorList>
    </citation>
    <scope>NUCLEOTIDE SEQUENCE [LARGE SCALE GENOMIC DNA]</scope>
    <source>
        <strain evidence="1 2">ANT.BR</strain>
    </source>
</reference>
<protein>
    <recommendedName>
        <fullName evidence="3">Transposase</fullName>
    </recommendedName>
</protein>
<accession>A0A1Q8YEE8</accession>
<evidence type="ECO:0008006" key="3">
    <source>
        <dbReference type="Google" id="ProtNLM"/>
    </source>
</evidence>